<feature type="compositionally biased region" description="Acidic residues" evidence="1">
    <location>
        <begin position="90"/>
        <end position="102"/>
    </location>
</feature>
<protein>
    <recommendedName>
        <fullName evidence="4">DUF4283 domain-containing protein</fullName>
    </recommendedName>
</protein>
<accession>A0A834TK51</accession>
<evidence type="ECO:0008006" key="4">
    <source>
        <dbReference type="Google" id="ProtNLM"/>
    </source>
</evidence>
<evidence type="ECO:0000313" key="2">
    <source>
        <dbReference type="EMBL" id="KAF7823677.1"/>
    </source>
</evidence>
<sequence>MGMETSISPMEVSIGLNEVGKSEGMAQLEPMVIDSTTKEQLGDVNMNDVTELKGSNGAEINEGEKHPKELSYKERLLRINGRCKNHVSEDEQDSESETSDEDLEEVMETKEEIFCPTLTISHEEKVKLYKDWKYSLYVKVLGKSLALNFLAMRLQRMWQKNGTIRVVDIEVGDENFGPWMIPQRNIRRIPRQNPNLGAKPNQKVQGENIASSRFAVLSNLEDNEPMAIVPVKQVEPLVTEEAPQASTTVVHHHVKEQAIPSRMQTPSEKANDHTVVILHPGGFKRTSISSHQKSPVKMPDTSHKPIKASVDTSKPKPRKMPDFDETLEHMRIYEKSMGKTDRVLDELGAIQVGVAAKSFPALVKIDVSLPISFSSLSSVSSVEGRNEGEGNHWVTFSSFHPNTKPKFLASLPPPQINHHYADVISRVSRQSKLRQQR</sequence>
<proteinExistence type="predicted"/>
<keyword evidence="3" id="KW-1185">Reference proteome</keyword>
<evidence type="ECO:0000256" key="1">
    <source>
        <dbReference type="SAM" id="MobiDB-lite"/>
    </source>
</evidence>
<feature type="region of interest" description="Disordered" evidence="1">
    <location>
        <begin position="284"/>
        <end position="322"/>
    </location>
</feature>
<dbReference type="AlphaFoldDB" id="A0A834TK51"/>
<comment type="caution">
    <text evidence="2">The sequence shown here is derived from an EMBL/GenBank/DDBJ whole genome shotgun (WGS) entry which is preliminary data.</text>
</comment>
<feature type="region of interest" description="Disordered" evidence="1">
    <location>
        <begin position="83"/>
        <end position="102"/>
    </location>
</feature>
<name>A0A834TK51_9FABA</name>
<organism evidence="2 3">
    <name type="scientific">Senna tora</name>
    <dbReference type="NCBI Taxonomy" id="362788"/>
    <lineage>
        <taxon>Eukaryota</taxon>
        <taxon>Viridiplantae</taxon>
        <taxon>Streptophyta</taxon>
        <taxon>Embryophyta</taxon>
        <taxon>Tracheophyta</taxon>
        <taxon>Spermatophyta</taxon>
        <taxon>Magnoliopsida</taxon>
        <taxon>eudicotyledons</taxon>
        <taxon>Gunneridae</taxon>
        <taxon>Pentapetalae</taxon>
        <taxon>rosids</taxon>
        <taxon>fabids</taxon>
        <taxon>Fabales</taxon>
        <taxon>Fabaceae</taxon>
        <taxon>Caesalpinioideae</taxon>
        <taxon>Cassia clade</taxon>
        <taxon>Senna</taxon>
    </lineage>
</organism>
<gene>
    <name evidence="2" type="ORF">G2W53_021821</name>
</gene>
<evidence type="ECO:0000313" key="3">
    <source>
        <dbReference type="Proteomes" id="UP000634136"/>
    </source>
</evidence>
<dbReference type="EMBL" id="JAAIUW010000007">
    <property type="protein sequence ID" value="KAF7823677.1"/>
    <property type="molecule type" value="Genomic_DNA"/>
</dbReference>
<dbReference type="Proteomes" id="UP000634136">
    <property type="component" value="Unassembled WGS sequence"/>
</dbReference>
<reference evidence="2" key="1">
    <citation type="submission" date="2020-09" db="EMBL/GenBank/DDBJ databases">
        <title>Genome-Enabled Discovery of Anthraquinone Biosynthesis in Senna tora.</title>
        <authorList>
            <person name="Kang S.-H."/>
            <person name="Pandey R.P."/>
            <person name="Lee C.-M."/>
            <person name="Sim J.-S."/>
            <person name="Jeong J.-T."/>
            <person name="Choi B.-S."/>
            <person name="Jung M."/>
            <person name="Ginzburg D."/>
            <person name="Zhao K."/>
            <person name="Won S.Y."/>
            <person name="Oh T.-J."/>
            <person name="Yu Y."/>
            <person name="Kim N.-H."/>
            <person name="Lee O.R."/>
            <person name="Lee T.-H."/>
            <person name="Bashyal P."/>
            <person name="Kim T.-S."/>
            <person name="Lee W.-H."/>
            <person name="Kawkins C."/>
            <person name="Kim C.-K."/>
            <person name="Kim J.S."/>
            <person name="Ahn B.O."/>
            <person name="Rhee S.Y."/>
            <person name="Sohng J.K."/>
        </authorList>
    </citation>
    <scope>NUCLEOTIDE SEQUENCE</scope>
    <source>
        <tissue evidence="2">Leaf</tissue>
    </source>
</reference>